<evidence type="ECO:0000313" key="10">
    <source>
        <dbReference type="Proteomes" id="UP000023152"/>
    </source>
</evidence>
<evidence type="ECO:0000256" key="5">
    <source>
        <dbReference type="ARBA" id="ARBA00023242"/>
    </source>
</evidence>
<dbReference type="GO" id="GO:0006397">
    <property type="term" value="P:mRNA processing"/>
    <property type="evidence" value="ECO:0007669"/>
    <property type="project" value="UniProtKB-KW"/>
</dbReference>
<keyword evidence="5" id="KW-0539">Nucleus</keyword>
<dbReference type="PANTHER" id="PTHR23003:SF62">
    <property type="entry name" value="SERINE_ARGININE (SR)-TYPE SHUTTLING MRNA BINDING PROTEIN NPL3"/>
    <property type="match status" value="1"/>
</dbReference>
<gene>
    <name evidence="9" type="ORF">RFI_09626</name>
</gene>
<sequence>MSVVKNPQKVYVGNLPRDVTESQIEKLFREVGKVIGFEFKGDFAFVEFDDAYAAEEAGGKKERKEEEGKINKKKQETDKCNKILQRFFASFLCNFL</sequence>
<dbReference type="Pfam" id="PF00076">
    <property type="entry name" value="RRM_1"/>
    <property type="match status" value="1"/>
</dbReference>
<protein>
    <recommendedName>
        <fullName evidence="8">RRM domain-containing protein</fullName>
    </recommendedName>
</protein>
<evidence type="ECO:0000256" key="1">
    <source>
        <dbReference type="ARBA" id="ARBA00004123"/>
    </source>
</evidence>
<dbReference type="EMBL" id="ASPP01007218">
    <property type="protein sequence ID" value="ETO27502.1"/>
    <property type="molecule type" value="Genomic_DNA"/>
</dbReference>
<keyword evidence="10" id="KW-1185">Reference proteome</keyword>
<evidence type="ECO:0000256" key="4">
    <source>
        <dbReference type="ARBA" id="ARBA00022884"/>
    </source>
</evidence>
<dbReference type="GO" id="GO:0005634">
    <property type="term" value="C:nucleus"/>
    <property type="evidence" value="ECO:0007669"/>
    <property type="project" value="UniProtKB-SubCell"/>
</dbReference>
<keyword evidence="3" id="KW-0677">Repeat</keyword>
<dbReference type="SUPFAM" id="SSF54928">
    <property type="entry name" value="RNA-binding domain, RBD"/>
    <property type="match status" value="1"/>
</dbReference>
<dbReference type="GO" id="GO:0003729">
    <property type="term" value="F:mRNA binding"/>
    <property type="evidence" value="ECO:0007669"/>
    <property type="project" value="TreeGrafter"/>
</dbReference>
<feature type="compositionally biased region" description="Basic and acidic residues" evidence="7">
    <location>
        <begin position="57"/>
        <end position="75"/>
    </location>
</feature>
<organism evidence="9 10">
    <name type="scientific">Reticulomyxa filosa</name>
    <dbReference type="NCBI Taxonomy" id="46433"/>
    <lineage>
        <taxon>Eukaryota</taxon>
        <taxon>Sar</taxon>
        <taxon>Rhizaria</taxon>
        <taxon>Retaria</taxon>
        <taxon>Foraminifera</taxon>
        <taxon>Monothalamids</taxon>
        <taxon>Reticulomyxidae</taxon>
        <taxon>Reticulomyxa</taxon>
    </lineage>
</organism>
<dbReference type="InterPro" id="IPR035979">
    <property type="entry name" value="RBD_domain_sf"/>
</dbReference>
<comment type="caution">
    <text evidence="9">The sequence shown here is derived from an EMBL/GenBank/DDBJ whole genome shotgun (WGS) entry which is preliminary data.</text>
</comment>
<evidence type="ECO:0000313" key="9">
    <source>
        <dbReference type="EMBL" id="ETO27502.1"/>
    </source>
</evidence>
<dbReference type="Proteomes" id="UP000023152">
    <property type="component" value="Unassembled WGS sequence"/>
</dbReference>
<feature type="domain" description="RRM" evidence="8">
    <location>
        <begin position="8"/>
        <end position="75"/>
    </location>
</feature>
<evidence type="ECO:0000256" key="2">
    <source>
        <dbReference type="ARBA" id="ARBA00022664"/>
    </source>
</evidence>
<proteinExistence type="predicted"/>
<evidence type="ECO:0000256" key="3">
    <source>
        <dbReference type="ARBA" id="ARBA00022737"/>
    </source>
</evidence>
<keyword evidence="4 6" id="KW-0694">RNA-binding</keyword>
<dbReference type="GO" id="GO:0005737">
    <property type="term" value="C:cytoplasm"/>
    <property type="evidence" value="ECO:0007669"/>
    <property type="project" value="TreeGrafter"/>
</dbReference>
<evidence type="ECO:0000259" key="8">
    <source>
        <dbReference type="PROSITE" id="PS50102"/>
    </source>
</evidence>
<comment type="subcellular location">
    <subcellularLocation>
        <location evidence="1">Nucleus</location>
    </subcellularLocation>
</comment>
<feature type="region of interest" description="Disordered" evidence="7">
    <location>
        <begin position="55"/>
        <end position="75"/>
    </location>
</feature>
<dbReference type="InterPro" id="IPR012677">
    <property type="entry name" value="Nucleotide-bd_a/b_plait_sf"/>
</dbReference>
<dbReference type="PROSITE" id="PS50102">
    <property type="entry name" value="RRM"/>
    <property type="match status" value="1"/>
</dbReference>
<dbReference type="SMART" id="SM00360">
    <property type="entry name" value="RRM"/>
    <property type="match status" value="1"/>
</dbReference>
<dbReference type="InterPro" id="IPR000504">
    <property type="entry name" value="RRM_dom"/>
</dbReference>
<name>X6NQ66_RETFI</name>
<accession>X6NQ66</accession>
<dbReference type="AlphaFoldDB" id="X6NQ66"/>
<dbReference type="Gene3D" id="3.30.70.330">
    <property type="match status" value="1"/>
</dbReference>
<dbReference type="InterPro" id="IPR050374">
    <property type="entry name" value="RRT5_SRSF_SR"/>
</dbReference>
<reference evidence="9 10" key="1">
    <citation type="journal article" date="2013" name="Curr. Biol.">
        <title>The Genome of the Foraminiferan Reticulomyxa filosa.</title>
        <authorList>
            <person name="Glockner G."/>
            <person name="Hulsmann N."/>
            <person name="Schleicher M."/>
            <person name="Noegel A.A."/>
            <person name="Eichinger L."/>
            <person name="Gallinger C."/>
            <person name="Pawlowski J."/>
            <person name="Sierra R."/>
            <person name="Euteneuer U."/>
            <person name="Pillet L."/>
            <person name="Moustafa A."/>
            <person name="Platzer M."/>
            <person name="Groth M."/>
            <person name="Szafranski K."/>
            <person name="Schliwa M."/>
        </authorList>
    </citation>
    <scope>NUCLEOTIDE SEQUENCE [LARGE SCALE GENOMIC DNA]</scope>
</reference>
<evidence type="ECO:0000256" key="6">
    <source>
        <dbReference type="PROSITE-ProRule" id="PRU00176"/>
    </source>
</evidence>
<dbReference type="PANTHER" id="PTHR23003">
    <property type="entry name" value="RNA RECOGNITION MOTIF RRM DOMAIN CONTAINING PROTEIN"/>
    <property type="match status" value="1"/>
</dbReference>
<dbReference type="OrthoDB" id="1099063at2759"/>
<evidence type="ECO:0000256" key="7">
    <source>
        <dbReference type="SAM" id="MobiDB-lite"/>
    </source>
</evidence>
<keyword evidence="2" id="KW-0507">mRNA processing</keyword>